<feature type="region of interest" description="Disordered" evidence="2">
    <location>
        <begin position="594"/>
        <end position="643"/>
    </location>
</feature>
<dbReference type="AlphaFoldDB" id="A0A163KBM8"/>
<accession>A0A163KBM8</accession>
<feature type="compositionally biased region" description="Polar residues" evidence="2">
    <location>
        <begin position="119"/>
        <end position="129"/>
    </location>
</feature>
<name>A0A163KBM8_ABSGL</name>
<reference evidence="4" key="1">
    <citation type="submission" date="2016-04" db="EMBL/GenBank/DDBJ databases">
        <authorList>
            <person name="Evans L.H."/>
            <person name="Alamgir A."/>
            <person name="Owens N."/>
            <person name="Weber N.D."/>
            <person name="Virtaneva K."/>
            <person name="Barbian K."/>
            <person name="Babar A."/>
            <person name="Rosenke K."/>
        </authorList>
    </citation>
    <scope>NUCLEOTIDE SEQUENCE [LARGE SCALE GENOMIC DNA]</scope>
    <source>
        <strain evidence="4">CBS 101.48</strain>
    </source>
</reference>
<keyword evidence="1" id="KW-0696">RNA-directed RNA polymerase</keyword>
<dbReference type="InParanoid" id="A0A163KBM8"/>
<organism evidence="4">
    <name type="scientific">Absidia glauca</name>
    <name type="common">Pin mould</name>
    <dbReference type="NCBI Taxonomy" id="4829"/>
    <lineage>
        <taxon>Eukaryota</taxon>
        <taxon>Fungi</taxon>
        <taxon>Fungi incertae sedis</taxon>
        <taxon>Mucoromycota</taxon>
        <taxon>Mucoromycotina</taxon>
        <taxon>Mucoromycetes</taxon>
        <taxon>Mucorales</taxon>
        <taxon>Cunninghamellaceae</taxon>
        <taxon>Absidia</taxon>
    </lineage>
</organism>
<comment type="similarity">
    <text evidence="1">Belongs to the RdRP family.</text>
</comment>
<dbReference type="OrthoDB" id="10055769at2759"/>
<evidence type="ECO:0000313" key="4">
    <source>
        <dbReference type="EMBL" id="SAM07043.1"/>
    </source>
</evidence>
<dbReference type="PANTHER" id="PTHR23079">
    <property type="entry name" value="RNA-DEPENDENT RNA POLYMERASE"/>
    <property type="match status" value="1"/>
</dbReference>
<dbReference type="GO" id="GO:0030422">
    <property type="term" value="P:siRNA processing"/>
    <property type="evidence" value="ECO:0007669"/>
    <property type="project" value="TreeGrafter"/>
</dbReference>
<dbReference type="EC" id="2.7.7.48" evidence="1"/>
<evidence type="ECO:0000256" key="1">
    <source>
        <dbReference type="RuleBase" id="RU363098"/>
    </source>
</evidence>
<evidence type="ECO:0000313" key="5">
    <source>
        <dbReference type="Proteomes" id="UP000078561"/>
    </source>
</evidence>
<feature type="domain" description="RDRP core" evidence="3">
    <location>
        <begin position="299"/>
        <end position="683"/>
    </location>
</feature>
<feature type="region of interest" description="Disordered" evidence="2">
    <location>
        <begin position="96"/>
        <end position="131"/>
    </location>
</feature>
<dbReference type="Pfam" id="PF05183">
    <property type="entry name" value="RdRP"/>
    <property type="match status" value="1"/>
</dbReference>
<keyword evidence="1" id="KW-0808">Transferase</keyword>
<dbReference type="GO" id="GO:0003968">
    <property type="term" value="F:RNA-directed RNA polymerase activity"/>
    <property type="evidence" value="ECO:0007669"/>
    <property type="project" value="UniProtKB-KW"/>
</dbReference>
<dbReference type="EMBL" id="LT554689">
    <property type="protein sequence ID" value="SAM07043.1"/>
    <property type="molecule type" value="Genomic_DNA"/>
</dbReference>
<comment type="catalytic activity">
    <reaction evidence="1">
        <text>RNA(n) + a ribonucleoside 5'-triphosphate = RNA(n+1) + diphosphate</text>
        <dbReference type="Rhea" id="RHEA:21248"/>
        <dbReference type="Rhea" id="RHEA-COMP:14527"/>
        <dbReference type="Rhea" id="RHEA-COMP:17342"/>
        <dbReference type="ChEBI" id="CHEBI:33019"/>
        <dbReference type="ChEBI" id="CHEBI:61557"/>
        <dbReference type="ChEBI" id="CHEBI:140395"/>
        <dbReference type="EC" id="2.7.7.48"/>
    </reaction>
</comment>
<gene>
    <name evidence="4" type="primary">ABSGL_12676.1 scaffold 13302</name>
</gene>
<keyword evidence="5" id="KW-1185">Reference proteome</keyword>
<dbReference type="InterPro" id="IPR007855">
    <property type="entry name" value="RDRP"/>
</dbReference>
<dbReference type="STRING" id="4829.A0A163KBM8"/>
<evidence type="ECO:0000256" key="2">
    <source>
        <dbReference type="SAM" id="MobiDB-lite"/>
    </source>
</evidence>
<proteinExistence type="inferred from homology"/>
<dbReference type="GO" id="GO:0003723">
    <property type="term" value="F:RNA binding"/>
    <property type="evidence" value="ECO:0007669"/>
    <property type="project" value="UniProtKB-KW"/>
</dbReference>
<keyword evidence="1" id="KW-0548">Nucleotidyltransferase</keyword>
<protein>
    <recommendedName>
        <fullName evidence="1">RNA-dependent RNA polymerase</fullName>
        <ecNumber evidence="1">2.7.7.48</ecNumber>
    </recommendedName>
</protein>
<sequence>MAKLDQKLIDNAKQVYIHLGLFSKQHSLTTTELDKQPVEIQKMYLLYCTDPAELTKVVRQFLQTSQRARQKSTLNDFIQAVDGALSSICAGADDDWDDDDLDGADRDDATPTTPPSTSGKANPDSSDTPLTDDAEYLKLPYQLQLQKDNIKFKGFNVIASPPDPLAIVEQAPMIFQVELARFMTSCRIPWHHLDSDTAQKFLDLARNNPAKVHDVMMAWYSDFRSSGTSRVPLNDRLWNLLSLERCSESVWNYGMDSTFSNSDTPRGDIMAGGKMVLTKSLRFTAKIHLPDNKDELPTIQLNIPRVQSSNRFFRKFGAERFLELLLSKVLAPEAISEHTEFILRPFLLMGRTYRFLFIKDSRMVLFATEGPGLTPISLHSVINWHIPIIENWSLTTCKFASRMSLGYSNSISTLQFEPENVRYIDDVFAPGRPRDDNSCMTDGCGIISASAMRKIMGSQQNDILPCAIQGRIGGAKGLWIVSLDLDMDSGDWIEIRSSQKKFMTGLPDHMLANKLDPIHFTFDLVKNAFCTYPSHLNTQFIQCLAAGGVPIQVFIELLTEHIGNDLDILTDFKNTEVLRDWLVRSGGVQGLRRTAEGLGKNGQGRQAAPPQPTVVDNDHDDRGKSGGAADDLETSGATSQQSGVSPINLYSGFPSNLYDSIVRLLDAGFDLTNAYIANRTTLAFQLRFDRSEMWTPWLYSSGGMVKACDVERSSSD</sequence>
<dbReference type="InterPro" id="IPR057596">
    <property type="entry name" value="RDRP_core"/>
</dbReference>
<dbReference type="PANTHER" id="PTHR23079:SF14">
    <property type="entry name" value="RNA-DEPENDENT RNA POLYMERASE"/>
    <property type="match status" value="1"/>
</dbReference>
<evidence type="ECO:0000259" key="3">
    <source>
        <dbReference type="Pfam" id="PF05183"/>
    </source>
</evidence>
<keyword evidence="1" id="KW-0694">RNA-binding</keyword>
<dbReference type="Proteomes" id="UP000078561">
    <property type="component" value="Unassembled WGS sequence"/>
</dbReference>
<dbReference type="GO" id="GO:0031380">
    <property type="term" value="C:nuclear RNA-directed RNA polymerase complex"/>
    <property type="evidence" value="ECO:0007669"/>
    <property type="project" value="TreeGrafter"/>
</dbReference>